<feature type="region of interest" description="Disordered" evidence="1">
    <location>
        <begin position="123"/>
        <end position="167"/>
    </location>
</feature>
<dbReference type="OrthoDB" id="1936793at2759"/>
<evidence type="ECO:0000313" key="3">
    <source>
        <dbReference type="RefSeq" id="XP_022137035.1"/>
    </source>
</evidence>
<dbReference type="GeneID" id="111008596"/>
<protein>
    <submittedName>
        <fullName evidence="3">Uncharacterized protein LOC111008596</fullName>
    </submittedName>
</protein>
<proteinExistence type="predicted"/>
<gene>
    <name evidence="3" type="primary">LOC111008596</name>
</gene>
<evidence type="ECO:0000256" key="1">
    <source>
        <dbReference type="SAM" id="MobiDB-lite"/>
    </source>
</evidence>
<organism evidence="2 3">
    <name type="scientific">Momordica charantia</name>
    <name type="common">Bitter gourd</name>
    <name type="synonym">Balsam pear</name>
    <dbReference type="NCBI Taxonomy" id="3673"/>
    <lineage>
        <taxon>Eukaryota</taxon>
        <taxon>Viridiplantae</taxon>
        <taxon>Streptophyta</taxon>
        <taxon>Embryophyta</taxon>
        <taxon>Tracheophyta</taxon>
        <taxon>Spermatophyta</taxon>
        <taxon>Magnoliopsida</taxon>
        <taxon>eudicotyledons</taxon>
        <taxon>Gunneridae</taxon>
        <taxon>Pentapetalae</taxon>
        <taxon>rosids</taxon>
        <taxon>fabids</taxon>
        <taxon>Cucurbitales</taxon>
        <taxon>Cucurbitaceae</taxon>
        <taxon>Momordiceae</taxon>
        <taxon>Momordica</taxon>
    </lineage>
</organism>
<accession>A0A6J1C5J6</accession>
<reference evidence="3" key="1">
    <citation type="submission" date="2025-08" db="UniProtKB">
        <authorList>
            <consortium name="RefSeq"/>
        </authorList>
    </citation>
    <scope>IDENTIFICATION</scope>
    <source>
        <strain evidence="3">OHB3-1</strain>
    </source>
</reference>
<dbReference type="Proteomes" id="UP000504603">
    <property type="component" value="Unplaced"/>
</dbReference>
<dbReference type="KEGG" id="mcha:111008596"/>
<keyword evidence="2" id="KW-1185">Reference proteome</keyword>
<name>A0A6J1C5J6_MOMCH</name>
<dbReference type="RefSeq" id="XP_022137035.1">
    <property type="nucleotide sequence ID" value="XM_022281343.1"/>
</dbReference>
<dbReference type="AlphaFoldDB" id="A0A6J1C5J6"/>
<evidence type="ECO:0000313" key="2">
    <source>
        <dbReference type="Proteomes" id="UP000504603"/>
    </source>
</evidence>
<sequence>MNRALWRAVFNVYARSVSISPPLQTPCSGHFPARFAVLASLQPRCYSSKNDKYNGLNSTTNQNDHSVVDDDVSTEELKRKIDKFYEGDVESLPSIFEAILKRKLSGKHEGADDELMKEIRQRMPGQMEDFKDDECASDLNGFEETDEEIDDFSHARDSSDSEEEDRD</sequence>
<feature type="compositionally biased region" description="Acidic residues" evidence="1">
    <location>
        <begin position="130"/>
        <end position="150"/>
    </location>
</feature>